<evidence type="ECO:0000256" key="8">
    <source>
        <dbReference type="ARBA" id="ARBA00022918"/>
    </source>
</evidence>
<feature type="domain" description="Reverse transcriptase RNase H-like" evidence="9">
    <location>
        <begin position="255"/>
        <end position="352"/>
    </location>
</feature>
<evidence type="ECO:0000256" key="3">
    <source>
        <dbReference type="ARBA" id="ARBA00022695"/>
    </source>
</evidence>
<dbReference type="VEuPathDB" id="FungiDB:AeMF1_014927"/>
<proteinExistence type="predicted"/>
<evidence type="ECO:0000256" key="4">
    <source>
        <dbReference type="ARBA" id="ARBA00022722"/>
    </source>
</evidence>
<protein>
    <recommendedName>
        <fullName evidence="9">Reverse transcriptase RNase H-like domain-containing protein</fullName>
    </recommendedName>
</protein>
<keyword evidence="5" id="KW-0064">Aspartyl protease</keyword>
<evidence type="ECO:0000313" key="11">
    <source>
        <dbReference type="Proteomes" id="UP000481153"/>
    </source>
</evidence>
<evidence type="ECO:0000256" key="7">
    <source>
        <dbReference type="ARBA" id="ARBA00022801"/>
    </source>
</evidence>
<sequence>MLKSADKWTYEEVLKYYRLTNDYRMVNACTVPKAGTMPFESAITQHLRGKKAMGTFDMPKCFWQFPLDSTRQDMLSFMLNGWVMTPNRVMQGHVDSALYVQSTSEAWYAPLLNKHLLVLDQFFDLVSQYGFKLCPTKTKLYTKQVKWCGRYLSESGVKQDPERIQALCAIPKPTNAGELQQFIYATNWLHESITEYAHTVHPLQQCLTRALDGKSKKKRIASGNQISLTGDEVKAFEAVKAKLRSAIELAHPRDDATMSLFTDASDTGWSIIVTQVLGFDADSGMFTGAQLNWSVIEKEAYPIARGCDKLNYLLMRPDGFRMYCDHENLIQVFAPHAERQKLTRWAAIIGGYRYVIEHIKGFNNLWPI</sequence>
<keyword evidence="2" id="KW-0808">Transferase</keyword>
<reference evidence="10 11" key="1">
    <citation type="submission" date="2019-07" db="EMBL/GenBank/DDBJ databases">
        <title>Genomics analysis of Aphanomyces spp. identifies a new class of oomycete effector associated with host adaptation.</title>
        <authorList>
            <person name="Gaulin E."/>
        </authorList>
    </citation>
    <scope>NUCLEOTIDE SEQUENCE [LARGE SCALE GENOMIC DNA]</scope>
    <source>
        <strain evidence="10 11">ATCC 201684</strain>
    </source>
</reference>
<dbReference type="GO" id="GO:0004190">
    <property type="term" value="F:aspartic-type endopeptidase activity"/>
    <property type="evidence" value="ECO:0007669"/>
    <property type="project" value="UniProtKB-KW"/>
</dbReference>
<name>A0A6G0X7I9_9STRA</name>
<keyword evidence="7" id="KW-0378">Hydrolase</keyword>
<comment type="caution">
    <text evidence="10">The sequence shown here is derived from an EMBL/GenBank/DDBJ whole genome shotgun (WGS) entry which is preliminary data.</text>
</comment>
<dbReference type="PANTHER" id="PTHR33064">
    <property type="entry name" value="POL PROTEIN"/>
    <property type="match status" value="1"/>
</dbReference>
<gene>
    <name evidence="10" type="ORF">Ae201684_007858</name>
</gene>
<keyword evidence="8" id="KW-0695">RNA-directed DNA polymerase</keyword>
<dbReference type="Proteomes" id="UP000481153">
    <property type="component" value="Unassembled WGS sequence"/>
</dbReference>
<dbReference type="PANTHER" id="PTHR33064:SF37">
    <property type="entry name" value="RIBONUCLEASE H"/>
    <property type="match status" value="1"/>
</dbReference>
<evidence type="ECO:0000256" key="5">
    <source>
        <dbReference type="ARBA" id="ARBA00022750"/>
    </source>
</evidence>
<dbReference type="GO" id="GO:0003964">
    <property type="term" value="F:RNA-directed DNA polymerase activity"/>
    <property type="evidence" value="ECO:0007669"/>
    <property type="project" value="UniProtKB-KW"/>
</dbReference>
<dbReference type="GO" id="GO:0006508">
    <property type="term" value="P:proteolysis"/>
    <property type="evidence" value="ECO:0007669"/>
    <property type="project" value="UniProtKB-KW"/>
</dbReference>
<evidence type="ECO:0000313" key="10">
    <source>
        <dbReference type="EMBL" id="KAF0735854.1"/>
    </source>
</evidence>
<dbReference type="GO" id="GO:0004519">
    <property type="term" value="F:endonuclease activity"/>
    <property type="evidence" value="ECO:0007669"/>
    <property type="project" value="UniProtKB-KW"/>
</dbReference>
<dbReference type="InterPro" id="IPR041373">
    <property type="entry name" value="RT_RNaseH"/>
</dbReference>
<keyword evidence="4" id="KW-0540">Nuclease</keyword>
<dbReference type="Pfam" id="PF17917">
    <property type="entry name" value="RT_RNaseH"/>
    <property type="match status" value="1"/>
</dbReference>
<dbReference type="InterPro" id="IPR043128">
    <property type="entry name" value="Rev_trsase/Diguanyl_cyclase"/>
</dbReference>
<evidence type="ECO:0000256" key="2">
    <source>
        <dbReference type="ARBA" id="ARBA00022679"/>
    </source>
</evidence>
<dbReference type="Gene3D" id="3.30.70.270">
    <property type="match status" value="2"/>
</dbReference>
<keyword evidence="3" id="KW-0548">Nucleotidyltransferase</keyword>
<organism evidence="10 11">
    <name type="scientific">Aphanomyces euteiches</name>
    <dbReference type="NCBI Taxonomy" id="100861"/>
    <lineage>
        <taxon>Eukaryota</taxon>
        <taxon>Sar</taxon>
        <taxon>Stramenopiles</taxon>
        <taxon>Oomycota</taxon>
        <taxon>Saprolegniomycetes</taxon>
        <taxon>Saprolegniales</taxon>
        <taxon>Verrucalvaceae</taxon>
        <taxon>Aphanomyces</taxon>
    </lineage>
</organism>
<dbReference type="SUPFAM" id="SSF56672">
    <property type="entry name" value="DNA/RNA polymerases"/>
    <property type="match status" value="1"/>
</dbReference>
<dbReference type="InterPro" id="IPR043502">
    <property type="entry name" value="DNA/RNA_pol_sf"/>
</dbReference>
<evidence type="ECO:0000256" key="6">
    <source>
        <dbReference type="ARBA" id="ARBA00022759"/>
    </source>
</evidence>
<dbReference type="InterPro" id="IPR051320">
    <property type="entry name" value="Viral_Replic_Matur_Polypro"/>
</dbReference>
<dbReference type="EMBL" id="VJMJ01000093">
    <property type="protein sequence ID" value="KAF0735854.1"/>
    <property type="molecule type" value="Genomic_DNA"/>
</dbReference>
<evidence type="ECO:0000259" key="9">
    <source>
        <dbReference type="Pfam" id="PF17917"/>
    </source>
</evidence>
<evidence type="ECO:0000256" key="1">
    <source>
        <dbReference type="ARBA" id="ARBA00022670"/>
    </source>
</evidence>
<accession>A0A6G0X7I9</accession>
<keyword evidence="6" id="KW-0255">Endonuclease</keyword>
<keyword evidence="11" id="KW-1185">Reference proteome</keyword>
<dbReference type="AlphaFoldDB" id="A0A6G0X7I9"/>
<keyword evidence="1" id="KW-0645">Protease</keyword>